<name>A0A2X1PKT4_HAEIF</name>
<keyword evidence="10" id="KW-0998">Cell outer membrane</keyword>
<dbReference type="GO" id="GO:0015031">
    <property type="term" value="P:protein transport"/>
    <property type="evidence" value="ECO:0007669"/>
    <property type="project" value="UniProtKB-KW"/>
</dbReference>
<gene>
    <name evidence="14" type="primary">hia_1</name>
    <name evidence="14" type="ORF">NCTC11872_00189</name>
</gene>
<dbReference type="Proteomes" id="UP000249936">
    <property type="component" value="Unassembled WGS sequence"/>
</dbReference>
<dbReference type="InterPro" id="IPR008635">
    <property type="entry name" value="Coiled_stalk_dom"/>
</dbReference>
<keyword evidence="9" id="KW-0472">Membrane</keyword>
<keyword evidence="7" id="KW-0732">Signal</keyword>
<dbReference type="InterPro" id="IPR037174">
    <property type="entry name" value="Trimeric_adhesin"/>
</dbReference>
<dbReference type="Pfam" id="PF05662">
    <property type="entry name" value="YadA_stalk"/>
    <property type="match status" value="1"/>
</dbReference>
<dbReference type="AlphaFoldDB" id="A0A2X1PKT4"/>
<organism evidence="14 15">
    <name type="scientific">Haemophilus influenzae</name>
    <dbReference type="NCBI Taxonomy" id="727"/>
    <lineage>
        <taxon>Bacteria</taxon>
        <taxon>Pseudomonadati</taxon>
        <taxon>Pseudomonadota</taxon>
        <taxon>Gammaproteobacteria</taxon>
        <taxon>Pasteurellales</taxon>
        <taxon>Pasteurellaceae</taxon>
        <taxon>Haemophilus</taxon>
    </lineage>
</organism>
<evidence type="ECO:0000256" key="5">
    <source>
        <dbReference type="ARBA" id="ARBA00022452"/>
    </source>
</evidence>
<dbReference type="Pfam" id="PF03895">
    <property type="entry name" value="YadA_anchor"/>
    <property type="match status" value="1"/>
</dbReference>
<evidence type="ECO:0000256" key="1">
    <source>
        <dbReference type="ARBA" id="ARBA00004241"/>
    </source>
</evidence>
<evidence type="ECO:0000256" key="9">
    <source>
        <dbReference type="ARBA" id="ARBA00023136"/>
    </source>
</evidence>
<evidence type="ECO:0000256" key="7">
    <source>
        <dbReference type="ARBA" id="ARBA00022729"/>
    </source>
</evidence>
<dbReference type="EMBL" id="UASK01000002">
    <property type="protein sequence ID" value="SPX40614.1"/>
    <property type="molecule type" value="Genomic_DNA"/>
</dbReference>
<dbReference type="Gene3D" id="3.30.1300.30">
    <property type="entry name" value="GSPII I/J protein-like"/>
    <property type="match status" value="1"/>
</dbReference>
<keyword evidence="8" id="KW-0653">Protein transport</keyword>
<dbReference type="GO" id="GO:0009986">
    <property type="term" value="C:cell surface"/>
    <property type="evidence" value="ECO:0007669"/>
    <property type="project" value="UniProtKB-SubCell"/>
</dbReference>
<comment type="similarity">
    <text evidence="3">Belongs to the autotransporter-2 (AT-2) (TC 1.B.40) family.</text>
</comment>
<proteinExistence type="inferred from homology"/>
<dbReference type="Gene3D" id="3.90.1780.10">
    <property type="entry name" value="Trimeric adhesin"/>
    <property type="match status" value="1"/>
</dbReference>
<dbReference type="InterPro" id="IPR005594">
    <property type="entry name" value="YadA_C"/>
</dbReference>
<comment type="subcellular location">
    <subcellularLocation>
        <location evidence="2">Cell outer membrane</location>
    </subcellularLocation>
    <subcellularLocation>
        <location evidence="1">Cell surface</location>
    </subcellularLocation>
</comment>
<evidence type="ECO:0000256" key="2">
    <source>
        <dbReference type="ARBA" id="ARBA00004442"/>
    </source>
</evidence>
<dbReference type="InterPro" id="IPR045584">
    <property type="entry name" value="Pilin-like"/>
</dbReference>
<dbReference type="InterPro" id="IPR028230">
    <property type="entry name" value="TAA-Trp-ring"/>
</dbReference>
<dbReference type="Pfam" id="PF15401">
    <property type="entry name" value="TAA-Trp-ring"/>
    <property type="match status" value="1"/>
</dbReference>
<evidence type="ECO:0000256" key="6">
    <source>
        <dbReference type="ARBA" id="ARBA00022692"/>
    </source>
</evidence>
<evidence type="ECO:0000256" key="8">
    <source>
        <dbReference type="ARBA" id="ARBA00022927"/>
    </source>
</evidence>
<sequence length="412" mass="43488">MFPVKRSTVGVKLLLNWLKAKWLNRMNLPSKKPMARKRAWLKLAINYYSKEDIDPATGKPKVTNGNAVTAKYQTQGNKIVSTDGNNTEATLTNKGSGYVTGNQVADAIAKSGFELGLANETEAKAAFGDKEKALSDTKLETVNAHDKVRFANGLNTKVSAATVESTDANGDKVTTTFVKTDVELPLTQIYNTDANGKKITKVVKDGQTKWYELNADGTADMTKEVTLGNVDSDGKKVVKDNDGKWYHAKADGTADKTKGEVSNDKVSTDEKHVVSLDPNDQSKGKGVVIDNVANGDISATSTDAINGSQLYAVAKGVTNLAGQVNNLEGKVNKVGKRADAGTASALAASQLPQATMPGKSMVSIAGSSYQGQNGLAIGVSRISDNGKVIIHLSGTTNSQGKTGVAAGVGYQW</sequence>
<keyword evidence="5" id="KW-1134">Transmembrane beta strand</keyword>
<dbReference type="Gene3D" id="1.20.5.170">
    <property type="match status" value="1"/>
</dbReference>
<evidence type="ECO:0000256" key="3">
    <source>
        <dbReference type="ARBA" id="ARBA00005848"/>
    </source>
</evidence>
<dbReference type="SUPFAM" id="SSF54523">
    <property type="entry name" value="Pili subunits"/>
    <property type="match status" value="1"/>
</dbReference>
<evidence type="ECO:0000256" key="4">
    <source>
        <dbReference type="ARBA" id="ARBA00022448"/>
    </source>
</evidence>
<keyword evidence="6" id="KW-0812">Transmembrane</keyword>
<dbReference type="SUPFAM" id="SSF69360">
    <property type="entry name" value="Cell wall binding repeat"/>
    <property type="match status" value="1"/>
</dbReference>
<evidence type="ECO:0000313" key="14">
    <source>
        <dbReference type="EMBL" id="SPX40614.1"/>
    </source>
</evidence>
<evidence type="ECO:0000259" key="13">
    <source>
        <dbReference type="Pfam" id="PF15401"/>
    </source>
</evidence>
<evidence type="ECO:0000256" key="10">
    <source>
        <dbReference type="ARBA" id="ARBA00023237"/>
    </source>
</evidence>
<accession>A0A2X1PKT4</accession>
<evidence type="ECO:0000313" key="15">
    <source>
        <dbReference type="Proteomes" id="UP000249936"/>
    </source>
</evidence>
<feature type="domain" description="Trimeric autotransporter adhesin YadA-like stalk" evidence="12">
    <location>
        <begin position="289"/>
        <end position="332"/>
    </location>
</feature>
<evidence type="ECO:0000259" key="12">
    <source>
        <dbReference type="Pfam" id="PF05662"/>
    </source>
</evidence>
<evidence type="ECO:0000259" key="11">
    <source>
        <dbReference type="Pfam" id="PF03895"/>
    </source>
</evidence>
<dbReference type="GO" id="GO:0009279">
    <property type="term" value="C:cell outer membrane"/>
    <property type="evidence" value="ECO:0007669"/>
    <property type="project" value="UniProtKB-SubCell"/>
</dbReference>
<feature type="domain" description="Trimeric autotransporter adhesin YadA-like C-terminal membrane anchor" evidence="11">
    <location>
        <begin position="352"/>
        <end position="412"/>
    </location>
</feature>
<keyword evidence="4" id="KW-0813">Transport</keyword>
<reference evidence="14 15" key="1">
    <citation type="submission" date="2018-06" db="EMBL/GenBank/DDBJ databases">
        <authorList>
            <consortium name="Pathogen Informatics"/>
            <person name="Doyle S."/>
        </authorList>
    </citation>
    <scope>NUCLEOTIDE SEQUENCE [LARGE SCALE GENOMIC DNA]</scope>
    <source>
        <strain evidence="14 15">NCTC11872</strain>
    </source>
</reference>
<protein>
    <submittedName>
        <fullName evidence="14">Adhesin Hia</fullName>
    </submittedName>
</protein>
<feature type="domain" description="Trimeric autotransporter adhesin tryptophan-ring motif" evidence="13">
    <location>
        <begin position="47"/>
        <end position="108"/>
    </location>
</feature>